<dbReference type="InterPro" id="IPR049132">
    <property type="entry name" value="FAN1-like_euk"/>
</dbReference>
<evidence type="ECO:0000256" key="1">
    <source>
        <dbReference type="ARBA" id="ARBA00000983"/>
    </source>
</evidence>
<comment type="catalytic activity">
    <reaction evidence="1 18">
        <text>Hydrolytically removes 5'-nucleotides successively from the 3'-hydroxy termini of 3'-hydroxy-terminated oligonucleotides.</text>
        <dbReference type="EC" id="3.1.4.1"/>
    </reaction>
</comment>
<evidence type="ECO:0000256" key="12">
    <source>
        <dbReference type="ARBA" id="ARBA00022842"/>
    </source>
</evidence>
<keyword evidence="16 18" id="KW-0539">Nucleus</keyword>
<dbReference type="Pfam" id="PF21170">
    <property type="entry name" value="FAN1_TPR"/>
    <property type="match status" value="1"/>
</dbReference>
<reference evidence="21" key="1">
    <citation type="journal article" date="2004" name="Nature">
        <title>Genome duplication in the teleost fish Tetraodon nigroviridis reveals the early vertebrate proto-karyotype.</title>
        <authorList>
            <person name="Jaillon O."/>
            <person name="Aury J.-M."/>
            <person name="Brunet F."/>
            <person name="Petit J.-L."/>
            <person name="Stange-Thomann N."/>
            <person name="Mauceli E."/>
            <person name="Bouneau L."/>
            <person name="Fischer C."/>
            <person name="Ozouf-Costaz C."/>
            <person name="Bernot A."/>
            <person name="Nicaud S."/>
            <person name="Jaffe D."/>
            <person name="Fisher S."/>
            <person name="Lutfalla G."/>
            <person name="Dossat C."/>
            <person name="Segurens B."/>
            <person name="Dasilva C."/>
            <person name="Salanoubat M."/>
            <person name="Levy M."/>
            <person name="Boudet N."/>
            <person name="Castellano S."/>
            <person name="Anthouard V."/>
            <person name="Jubin C."/>
            <person name="Castelli V."/>
            <person name="Katinka M."/>
            <person name="Vacherie B."/>
            <person name="Biemont C."/>
            <person name="Skalli Z."/>
            <person name="Cattolico L."/>
            <person name="Poulain J."/>
            <person name="De Berardinis V."/>
            <person name="Cruaud C."/>
            <person name="Duprat S."/>
            <person name="Brottier P."/>
            <person name="Coutanceau J.-P."/>
            <person name="Gouzy J."/>
            <person name="Parra G."/>
            <person name="Lardier G."/>
            <person name="Chapple C."/>
            <person name="McKernan K.J."/>
            <person name="McEwan P."/>
            <person name="Bosak S."/>
            <person name="Kellis M."/>
            <person name="Volff J.-N."/>
            <person name="Guigo R."/>
            <person name="Zody M.C."/>
            <person name="Mesirov J."/>
            <person name="Lindblad-Toh K."/>
            <person name="Birren B."/>
            <person name="Nusbaum C."/>
            <person name="Kahn D."/>
            <person name="Robinson-Rechavi M."/>
            <person name="Laudet V."/>
            <person name="Schachter V."/>
            <person name="Quetier F."/>
            <person name="Saurin W."/>
            <person name="Scarpelli C."/>
            <person name="Wincker P."/>
            <person name="Lander E.S."/>
            <person name="Weissenbach J."/>
            <person name="Roest Crollius H."/>
        </authorList>
    </citation>
    <scope>NUCLEOTIDE SEQUENCE [LARGE SCALE GENOMIC DNA]</scope>
</reference>
<evidence type="ECO:0000256" key="10">
    <source>
        <dbReference type="ARBA" id="ARBA00022833"/>
    </source>
</evidence>
<evidence type="ECO:0000256" key="14">
    <source>
        <dbReference type="ARBA" id="ARBA00023204"/>
    </source>
</evidence>
<dbReference type="GO" id="GO:0070336">
    <property type="term" value="F:flap-structured DNA binding"/>
    <property type="evidence" value="ECO:0007669"/>
    <property type="project" value="TreeGrafter"/>
</dbReference>
<evidence type="ECO:0000256" key="6">
    <source>
        <dbReference type="ARBA" id="ARBA00022759"/>
    </source>
</evidence>
<keyword evidence="10" id="KW-0862">Zinc</keyword>
<gene>
    <name evidence="21" type="ORF">GSTENG00025609001</name>
</gene>
<dbReference type="InterPro" id="IPR006642">
    <property type="entry name" value="Rad18_UBZ4"/>
</dbReference>
<dbReference type="Gene3D" id="3.40.1350.10">
    <property type="match status" value="1"/>
</dbReference>
<feature type="domain" description="UBZ4-type" evidence="20">
    <location>
        <begin position="46"/>
        <end position="74"/>
    </location>
</feature>
<dbReference type="PANTHER" id="PTHR15749">
    <property type="entry name" value="FANCONI-ASSOCIATED NUCLEASE 1"/>
    <property type="match status" value="1"/>
</dbReference>
<accession>Q4S1C9</accession>
<dbReference type="EMBL" id="CAAE01014769">
    <property type="protein sequence ID" value="CAG05553.1"/>
    <property type="molecule type" value="Genomic_DNA"/>
</dbReference>
<feature type="compositionally biased region" description="Polar residues" evidence="19">
    <location>
        <begin position="218"/>
        <end position="229"/>
    </location>
</feature>
<proteinExistence type="inferred from homology"/>
<organism evidence="21">
    <name type="scientific">Tetraodon nigroviridis</name>
    <name type="common">Spotted green pufferfish</name>
    <name type="synonym">Chelonodon nigroviridis</name>
    <dbReference type="NCBI Taxonomy" id="99883"/>
    <lineage>
        <taxon>Eukaryota</taxon>
        <taxon>Metazoa</taxon>
        <taxon>Chordata</taxon>
        <taxon>Craniata</taxon>
        <taxon>Vertebrata</taxon>
        <taxon>Euteleostomi</taxon>
        <taxon>Actinopterygii</taxon>
        <taxon>Neopterygii</taxon>
        <taxon>Teleostei</taxon>
        <taxon>Neoteleostei</taxon>
        <taxon>Acanthomorphata</taxon>
        <taxon>Eupercaria</taxon>
        <taxon>Tetraodontiformes</taxon>
        <taxon>Tetradontoidea</taxon>
        <taxon>Tetraodontidae</taxon>
        <taxon>Tetraodon</taxon>
    </lineage>
</organism>
<dbReference type="GO" id="GO:0004528">
    <property type="term" value="F:phosphodiesterase I activity"/>
    <property type="evidence" value="ECO:0007669"/>
    <property type="project" value="UniProtKB-EC"/>
</dbReference>
<dbReference type="GO" id="GO:0005634">
    <property type="term" value="C:nucleus"/>
    <property type="evidence" value="ECO:0007669"/>
    <property type="project" value="UniProtKB-SubCell"/>
</dbReference>
<dbReference type="InterPro" id="IPR011856">
    <property type="entry name" value="tRNA_endonuc-like_dom_sf"/>
</dbReference>
<feature type="region of interest" description="Disordered" evidence="19">
    <location>
        <begin position="150"/>
        <end position="187"/>
    </location>
</feature>
<evidence type="ECO:0000256" key="13">
    <source>
        <dbReference type="ARBA" id="ARBA00023054"/>
    </source>
</evidence>
<dbReference type="CDD" id="cd22326">
    <property type="entry name" value="FAN1-like"/>
    <property type="match status" value="1"/>
</dbReference>
<comment type="function">
    <text evidence="18">Nuclease required for the repair of DNA interstrand cross-links (ICL). Acts as a 5'-3' exonuclease that anchors at a cut end of DNA and cleaves DNA successively at every third nucleotide, allowing to excise an ICL from one strand through flanking incisions.</text>
</comment>
<keyword evidence="5 18" id="KW-0479">Metal-binding</keyword>
<keyword evidence="13" id="KW-0175">Coiled coil</keyword>
<feature type="region of interest" description="Disordered" evidence="19">
    <location>
        <begin position="1"/>
        <end position="40"/>
    </location>
</feature>
<keyword evidence="9 18" id="KW-0378">Hydrolase</keyword>
<dbReference type="Pfam" id="PF21315">
    <property type="entry name" value="FAN1_HTH"/>
    <property type="match status" value="1"/>
</dbReference>
<evidence type="ECO:0000256" key="7">
    <source>
        <dbReference type="ARBA" id="ARBA00022763"/>
    </source>
</evidence>
<dbReference type="Pfam" id="PF08774">
    <property type="entry name" value="VRR_NUC"/>
    <property type="match status" value="1"/>
</dbReference>
<keyword evidence="14 17" id="KW-0234">DNA repair</keyword>
<name>Q4S1C9_TETNG</name>
<feature type="compositionally biased region" description="Polar residues" evidence="19">
    <location>
        <begin position="74"/>
        <end position="91"/>
    </location>
</feature>
<dbReference type="OrthoDB" id="76364at2759"/>
<evidence type="ECO:0000256" key="19">
    <source>
        <dbReference type="SAM" id="MobiDB-lite"/>
    </source>
</evidence>
<evidence type="ECO:0000256" key="4">
    <source>
        <dbReference type="ARBA" id="ARBA00022722"/>
    </source>
</evidence>
<keyword evidence="11" id="KW-0269">Exonuclease</keyword>
<evidence type="ECO:0000256" key="11">
    <source>
        <dbReference type="ARBA" id="ARBA00022839"/>
    </source>
</evidence>
<dbReference type="GO" id="GO:0017108">
    <property type="term" value="F:5'-flap endonuclease activity"/>
    <property type="evidence" value="ECO:0007669"/>
    <property type="project" value="TreeGrafter"/>
</dbReference>
<reference evidence="21" key="2">
    <citation type="submission" date="2004-02" db="EMBL/GenBank/DDBJ databases">
        <authorList>
            <consortium name="Genoscope"/>
            <consortium name="Whitehead Institute Centre for Genome Research"/>
        </authorList>
    </citation>
    <scope>NUCLEOTIDE SEQUENCE</scope>
</reference>
<evidence type="ECO:0000256" key="17">
    <source>
        <dbReference type="PROSITE-ProRule" id="PRU01256"/>
    </source>
</evidence>
<keyword evidence="4 18" id="KW-0540">Nuclease</keyword>
<evidence type="ECO:0000259" key="20">
    <source>
        <dbReference type="PROSITE" id="PS51908"/>
    </source>
</evidence>
<dbReference type="AlphaFoldDB" id="Q4S1C9"/>
<feature type="compositionally biased region" description="Basic and acidic residues" evidence="19">
    <location>
        <begin position="105"/>
        <end position="114"/>
    </location>
</feature>
<dbReference type="FunFam" id="3.40.1350.10:FF:000004">
    <property type="entry name" value="Fanconi-associated nuclease"/>
    <property type="match status" value="1"/>
</dbReference>
<dbReference type="EC" id="3.1.4.1" evidence="18"/>
<feature type="region of interest" description="Disordered" evidence="19">
    <location>
        <begin position="218"/>
        <end position="240"/>
    </location>
</feature>
<evidence type="ECO:0000256" key="18">
    <source>
        <dbReference type="RuleBase" id="RU365033"/>
    </source>
</evidence>
<evidence type="ECO:0000256" key="3">
    <source>
        <dbReference type="ARBA" id="ARBA00005533"/>
    </source>
</evidence>
<comment type="cofactor">
    <cofactor evidence="18">
        <name>Mg(2+)</name>
        <dbReference type="ChEBI" id="CHEBI:18420"/>
    </cofactor>
    <cofactor evidence="18">
        <name>Mn(2+)</name>
        <dbReference type="ChEBI" id="CHEBI:29035"/>
    </cofactor>
</comment>
<dbReference type="SMART" id="SM00734">
    <property type="entry name" value="ZnF_Rad18"/>
    <property type="match status" value="1"/>
</dbReference>
<feature type="compositionally biased region" description="Polar residues" evidence="19">
    <location>
        <begin position="115"/>
        <end position="132"/>
    </location>
</feature>
<evidence type="ECO:0000256" key="5">
    <source>
        <dbReference type="ARBA" id="ARBA00022723"/>
    </source>
</evidence>
<dbReference type="InterPro" id="IPR033315">
    <property type="entry name" value="Fan1-like"/>
</dbReference>
<dbReference type="SMART" id="SM00990">
    <property type="entry name" value="VRR_NUC"/>
    <property type="match status" value="1"/>
</dbReference>
<feature type="compositionally biased region" description="Basic and acidic residues" evidence="19">
    <location>
        <begin position="263"/>
        <end position="290"/>
    </location>
</feature>
<dbReference type="GO" id="GO:0008270">
    <property type="term" value="F:zinc ion binding"/>
    <property type="evidence" value="ECO:0007669"/>
    <property type="project" value="UniProtKB-KW"/>
</dbReference>
<feature type="compositionally biased region" description="Basic residues" evidence="19">
    <location>
        <begin position="1"/>
        <end position="18"/>
    </location>
</feature>
<sequence>NKDKQKRTLTLSKSKKRSSNQDGASASSSLTTTPITSFFNSQPPPKLACPLCGQLVPRFKINEHIDLQCQNFERSEGVSTSASKDLSSVQLSPREKRPKSPKPGQKKDEDDVKEQTSPYFKKNNFTKTSQETTNKRAVRVLDLGSLSAKLSRKRHKIPEATQKVDTHPLEHQEKNLSSEALSSSQKENLLQRYEDTMDCETVTTSSASAAPKIQSGLQTGHNLHHNASGSEEKLVTPNQNSCSTLVKRRATFSSSVTGYQKKGKYDRAVSKTEETTDTAEQKQPKTKDPDSIAAYNRPLCSASDVDAEKVSGDSLQASGVESNPAELDVQVSQPARLPYYLQNFCSVLKAVLENEDDRALFDQQDMSHIQAFEKLSVKAQKLYVRLFQRKLKWLQVNKLDYVEICSDLQLVAEELVRGGLLQSESALQDLAEALDLLPAPELKALAKTFHLGSSGSQKQQVVEGLIKLSRQKSLFSLASPQNNIGTVILKRAKQLAGSCVRLCRAPRAVFSRVLLLFSLSDSMDEEETAAGGQNQLFTILLVNSGRLAFPDYTVARKAKVFQDREDLIRYEASMRALQDLVLAMQAGQWAVAMDLYSAARSVWQELRESHDLRHQEELPVFLRTFTTGWAYTRILSRGVEILQRLRRYEEAVEELRSLLLQSVYCPDSRGRWWDRLALNLHQHLKEPEQAISAIKDGLSDPLVRTGHKLALYQRAVRLKESASFKKYRLQLQDLPTLKVNDVKHVTIRGQLFPHEGGMGKSMFVIPANGAQEESTNATLLCSVEELSLAHYRQQGFDQGIHGEGSTFSALFALLLWDIIFMEGIPDVFRYPYQACPLDLHTDCFYENRREAIDSRVQFLNEAPVETLCSMLEDVWTSQEGKMCSLISWERFSSLQQAQSLVTCWGGAFLGGVIARMSKDYRHCRAGLPDLVVWNTSENTYKLVEVKGPSDRLSQKQQIWLDELQKLGADVEVCHVVATGARGASLD</sequence>
<feature type="region of interest" description="Disordered" evidence="19">
    <location>
        <begin position="74"/>
        <end position="133"/>
    </location>
</feature>
<evidence type="ECO:0000256" key="15">
    <source>
        <dbReference type="ARBA" id="ARBA00023211"/>
    </source>
</evidence>
<dbReference type="InterPro" id="IPR014883">
    <property type="entry name" value="VRR_NUC"/>
</dbReference>
<feature type="compositionally biased region" description="Polar residues" evidence="19">
    <location>
        <begin position="177"/>
        <end position="187"/>
    </location>
</feature>
<dbReference type="PROSITE" id="PS51908">
    <property type="entry name" value="ZF_UBZ4"/>
    <property type="match status" value="1"/>
</dbReference>
<dbReference type="InterPro" id="IPR049126">
    <property type="entry name" value="FAN1-like_TPR"/>
</dbReference>
<evidence type="ECO:0000256" key="16">
    <source>
        <dbReference type="ARBA" id="ARBA00023242"/>
    </source>
</evidence>
<keyword evidence="12 18" id="KW-0460">Magnesium</keyword>
<dbReference type="InterPro" id="IPR049138">
    <property type="entry name" value="Fan1_SAP_met"/>
</dbReference>
<feature type="compositionally biased region" description="Polar residues" evidence="19">
    <location>
        <begin position="30"/>
        <end position="40"/>
    </location>
</feature>
<evidence type="ECO:0000313" key="21">
    <source>
        <dbReference type="EMBL" id="CAG05553.1"/>
    </source>
</evidence>
<evidence type="ECO:0000256" key="8">
    <source>
        <dbReference type="ARBA" id="ARBA00022771"/>
    </source>
</evidence>
<keyword evidence="7 17" id="KW-0227">DNA damage</keyword>
<dbReference type="KEGG" id="tng:GSTEN00025609G001"/>
<dbReference type="GO" id="GO:0008409">
    <property type="term" value="F:5'-3' exonuclease activity"/>
    <property type="evidence" value="ECO:0007669"/>
    <property type="project" value="TreeGrafter"/>
</dbReference>
<dbReference type="GO" id="GO:0036297">
    <property type="term" value="P:interstrand cross-link repair"/>
    <property type="evidence" value="ECO:0007669"/>
    <property type="project" value="InterPro"/>
</dbReference>
<protein>
    <recommendedName>
        <fullName evidence="18">Fanconi-associated nuclease</fullName>
        <ecNumber evidence="18">3.1.4.1</ecNumber>
    </recommendedName>
</protein>
<feature type="non-terminal residue" evidence="21">
    <location>
        <position position="986"/>
    </location>
</feature>
<keyword evidence="8 17" id="KW-0863">Zinc-finger</keyword>
<comment type="similarity">
    <text evidence="3 18">Belongs to the FAN1 family.</text>
</comment>
<feature type="non-terminal residue" evidence="21">
    <location>
        <position position="1"/>
    </location>
</feature>
<dbReference type="PANTHER" id="PTHR15749:SF4">
    <property type="entry name" value="FANCONI-ASSOCIATED NUCLEASE 1"/>
    <property type="match status" value="1"/>
</dbReference>
<evidence type="ECO:0000256" key="9">
    <source>
        <dbReference type="ARBA" id="ARBA00022801"/>
    </source>
</evidence>
<feature type="compositionally biased region" description="Basic and acidic residues" evidence="19">
    <location>
        <begin position="162"/>
        <end position="176"/>
    </location>
</feature>
<comment type="caution">
    <text evidence="21">The sequence shown here is derived from an EMBL/GenBank/DDBJ whole genome shotgun (WGS) entry which is preliminary data.</text>
</comment>
<dbReference type="InterPro" id="IPR049125">
    <property type="entry name" value="FAN1-like_WH"/>
</dbReference>
<comment type="subcellular location">
    <subcellularLocation>
        <location evidence="2 18">Nucleus</location>
    </subcellularLocation>
</comment>
<keyword evidence="15 18" id="KW-0464">Manganese</keyword>
<keyword evidence="6" id="KW-0255">Endonuclease</keyword>
<evidence type="ECO:0000256" key="2">
    <source>
        <dbReference type="ARBA" id="ARBA00004123"/>
    </source>
</evidence>
<feature type="region of interest" description="Disordered" evidence="19">
    <location>
        <begin position="263"/>
        <end position="295"/>
    </location>
</feature>
<dbReference type="Pfam" id="PF21169">
    <property type="entry name" value="Fan1_SAP"/>
    <property type="match status" value="1"/>
</dbReference>